<reference evidence="7 8" key="1">
    <citation type="submission" date="2016-10" db="EMBL/GenBank/DDBJ databases">
        <authorList>
            <person name="de Groot N.N."/>
        </authorList>
    </citation>
    <scope>NUCLEOTIDE SEQUENCE [LARGE SCALE GENOMIC DNA]</scope>
    <source>
        <strain evidence="7 8">DSM 14045</strain>
    </source>
</reference>
<dbReference type="GO" id="GO:0005886">
    <property type="term" value="C:plasma membrane"/>
    <property type="evidence" value="ECO:0007669"/>
    <property type="project" value="TreeGrafter"/>
</dbReference>
<feature type="domain" description="HAMP" evidence="6">
    <location>
        <begin position="67"/>
        <end position="118"/>
    </location>
</feature>
<dbReference type="GO" id="GO:0007165">
    <property type="term" value="P:signal transduction"/>
    <property type="evidence" value="ECO:0007669"/>
    <property type="project" value="UniProtKB-KW"/>
</dbReference>
<keyword evidence="3" id="KW-0807">Transducer</keyword>
<dbReference type="RefSeq" id="WP_074718177.1">
    <property type="nucleotide sequence ID" value="NZ_FNPG01000021.1"/>
</dbReference>
<dbReference type="PROSITE" id="PS50885">
    <property type="entry name" value="HAMP"/>
    <property type="match status" value="1"/>
</dbReference>
<gene>
    <name evidence="7" type="ORF">SAMN02910414_01774</name>
</gene>
<dbReference type="InterPro" id="IPR003660">
    <property type="entry name" value="HAMP_dom"/>
</dbReference>
<dbReference type="InterPro" id="IPR004089">
    <property type="entry name" value="MCPsignal_dom"/>
</dbReference>
<dbReference type="Pfam" id="PF00015">
    <property type="entry name" value="MCPsignal"/>
    <property type="match status" value="1"/>
</dbReference>
<dbReference type="STRING" id="1122142.SAMN02910414_01774"/>
<evidence type="ECO:0000313" key="7">
    <source>
        <dbReference type="EMBL" id="SDY53681.1"/>
    </source>
</evidence>
<evidence type="ECO:0000259" key="5">
    <source>
        <dbReference type="PROSITE" id="PS50111"/>
    </source>
</evidence>
<keyword evidence="4" id="KW-0472">Membrane</keyword>
<evidence type="ECO:0000256" key="2">
    <source>
        <dbReference type="ARBA" id="ARBA00029447"/>
    </source>
</evidence>
<dbReference type="PRINTS" id="PR00260">
    <property type="entry name" value="CHEMTRNSDUCR"/>
</dbReference>
<evidence type="ECO:0000256" key="1">
    <source>
        <dbReference type="ARBA" id="ARBA00022500"/>
    </source>
</evidence>
<proteinExistence type="inferred from homology"/>
<dbReference type="Pfam" id="PF18947">
    <property type="entry name" value="HAMP_2"/>
    <property type="match status" value="1"/>
</dbReference>
<dbReference type="InterPro" id="IPR004090">
    <property type="entry name" value="Chemotax_Me-accpt_rcpt"/>
</dbReference>
<dbReference type="InterPro" id="IPR051310">
    <property type="entry name" value="MCP_chemotaxis"/>
</dbReference>
<dbReference type="Gene3D" id="1.10.287.950">
    <property type="entry name" value="Methyl-accepting chemotaxis protein"/>
    <property type="match status" value="1"/>
</dbReference>
<evidence type="ECO:0000256" key="4">
    <source>
        <dbReference type="SAM" id="Phobius"/>
    </source>
</evidence>
<keyword evidence="8" id="KW-1185">Reference proteome</keyword>
<keyword evidence="4" id="KW-0812">Transmembrane</keyword>
<name>A0A1H3KNF8_9FIRM</name>
<sequence>MNDVGEIKETARNLTAIFLFASIGCSILAMVTGIIGIDVIASISVICAIVLDLLTVYTIKKVVASGGLISDEVIEITEKMKKIEHGDLSVQFDGDYGIYSELTDSINVMLEELRKYTKDISHVVRNIAKGNLTVHKHVSYQGDFKEIEHALDDIKEQLTDTLSSVNDNSVHVLSCSEHVRTSSEQVSEGTNSQNEALSGLTEEIKVLSDKIEKITDNTNAADKISRETNIQLNAGNDKMKNVVVAMEEINTTSDKIGEIIGTINSIAAQTNLLALNASIEAARAGEAGKGFAVVADEIGELANESSEASNNIADLINGSKVAVEKGKALVNNTAESIQLGVKNSMELGDKLKEIVEYADEQNAALKNISSKVDDISEVIKVNAKVSEENSKVSNELIDSANRLQESVIQFKLK</sequence>
<dbReference type="PANTHER" id="PTHR43531">
    <property type="entry name" value="PROTEIN ICFG"/>
    <property type="match status" value="1"/>
</dbReference>
<dbReference type="GO" id="GO:0006935">
    <property type="term" value="P:chemotaxis"/>
    <property type="evidence" value="ECO:0007669"/>
    <property type="project" value="UniProtKB-KW"/>
</dbReference>
<dbReference type="GO" id="GO:0004888">
    <property type="term" value="F:transmembrane signaling receptor activity"/>
    <property type="evidence" value="ECO:0007669"/>
    <property type="project" value="InterPro"/>
</dbReference>
<dbReference type="Proteomes" id="UP000183918">
    <property type="component" value="Unassembled WGS sequence"/>
</dbReference>
<evidence type="ECO:0000256" key="3">
    <source>
        <dbReference type="PROSITE-ProRule" id="PRU00284"/>
    </source>
</evidence>
<feature type="transmembrane region" description="Helical" evidence="4">
    <location>
        <begin position="40"/>
        <end position="59"/>
    </location>
</feature>
<feature type="domain" description="Methyl-accepting transducer" evidence="5">
    <location>
        <begin position="168"/>
        <end position="397"/>
    </location>
</feature>
<comment type="similarity">
    <text evidence="2">Belongs to the methyl-accepting chemotaxis (MCP) protein family.</text>
</comment>
<accession>A0A1H3KNF8</accession>
<dbReference type="PANTHER" id="PTHR43531:SF11">
    <property type="entry name" value="METHYL-ACCEPTING CHEMOTAXIS PROTEIN 3"/>
    <property type="match status" value="1"/>
</dbReference>
<dbReference type="PROSITE" id="PS50111">
    <property type="entry name" value="CHEMOTAXIS_TRANSDUC_2"/>
    <property type="match status" value="1"/>
</dbReference>
<protein>
    <submittedName>
        <fullName evidence="7">Methyl-accepting chemotaxis protein</fullName>
    </submittedName>
</protein>
<dbReference type="SUPFAM" id="SSF58104">
    <property type="entry name" value="Methyl-accepting chemotaxis protein (MCP) signaling domain"/>
    <property type="match status" value="1"/>
</dbReference>
<feature type="transmembrane region" description="Helical" evidence="4">
    <location>
        <begin position="12"/>
        <end position="34"/>
    </location>
</feature>
<keyword evidence="4" id="KW-1133">Transmembrane helix</keyword>
<evidence type="ECO:0000313" key="8">
    <source>
        <dbReference type="Proteomes" id="UP000183918"/>
    </source>
</evidence>
<dbReference type="EMBL" id="FNPG01000021">
    <property type="protein sequence ID" value="SDY53681.1"/>
    <property type="molecule type" value="Genomic_DNA"/>
</dbReference>
<dbReference type="AlphaFoldDB" id="A0A1H3KNF8"/>
<dbReference type="SMART" id="SM00283">
    <property type="entry name" value="MA"/>
    <property type="match status" value="1"/>
</dbReference>
<evidence type="ECO:0000259" key="6">
    <source>
        <dbReference type="PROSITE" id="PS50885"/>
    </source>
</evidence>
<keyword evidence="1" id="KW-0145">Chemotaxis</keyword>
<dbReference type="OrthoDB" id="9814363at2"/>
<organism evidence="7 8">
    <name type="scientific">Lachnobacterium bovis DSM 14045</name>
    <dbReference type="NCBI Taxonomy" id="1122142"/>
    <lineage>
        <taxon>Bacteria</taxon>
        <taxon>Bacillati</taxon>
        <taxon>Bacillota</taxon>
        <taxon>Clostridia</taxon>
        <taxon>Lachnospirales</taxon>
        <taxon>Lachnospiraceae</taxon>
        <taxon>Lachnobacterium</taxon>
    </lineage>
</organism>